<reference evidence="2" key="1">
    <citation type="submission" date="2020-06" db="EMBL/GenBank/DDBJ databases">
        <title>WGS assembly of Ceratodon purpureus strain R40.</title>
        <authorList>
            <person name="Carey S.B."/>
            <person name="Jenkins J."/>
            <person name="Shu S."/>
            <person name="Lovell J.T."/>
            <person name="Sreedasyam A."/>
            <person name="Maumus F."/>
            <person name="Tiley G.P."/>
            <person name="Fernandez-Pozo N."/>
            <person name="Barry K."/>
            <person name="Chen C."/>
            <person name="Wang M."/>
            <person name="Lipzen A."/>
            <person name="Daum C."/>
            <person name="Saski C.A."/>
            <person name="Payton A.C."/>
            <person name="Mcbreen J.C."/>
            <person name="Conrad R.E."/>
            <person name="Kollar L.M."/>
            <person name="Olsson S."/>
            <person name="Huttunen S."/>
            <person name="Landis J.B."/>
            <person name="Wickett N.J."/>
            <person name="Johnson M.G."/>
            <person name="Rensing S.A."/>
            <person name="Grimwood J."/>
            <person name="Schmutz J."/>
            <person name="Mcdaniel S.F."/>
        </authorList>
    </citation>
    <scope>NUCLEOTIDE SEQUENCE</scope>
    <source>
        <strain evidence="2">R40</strain>
    </source>
</reference>
<dbReference type="Proteomes" id="UP000822688">
    <property type="component" value="Chromosome 9"/>
</dbReference>
<organism evidence="2 3">
    <name type="scientific">Ceratodon purpureus</name>
    <name type="common">Fire moss</name>
    <name type="synonym">Dicranum purpureum</name>
    <dbReference type="NCBI Taxonomy" id="3225"/>
    <lineage>
        <taxon>Eukaryota</taxon>
        <taxon>Viridiplantae</taxon>
        <taxon>Streptophyta</taxon>
        <taxon>Embryophyta</taxon>
        <taxon>Bryophyta</taxon>
        <taxon>Bryophytina</taxon>
        <taxon>Bryopsida</taxon>
        <taxon>Dicranidae</taxon>
        <taxon>Pseudoditrichales</taxon>
        <taxon>Ditrichaceae</taxon>
        <taxon>Ceratodon</taxon>
    </lineage>
</organism>
<proteinExistence type="predicted"/>
<keyword evidence="1" id="KW-0812">Transmembrane</keyword>
<evidence type="ECO:0000313" key="2">
    <source>
        <dbReference type="EMBL" id="KAG0560847.1"/>
    </source>
</evidence>
<keyword evidence="3" id="KW-1185">Reference proteome</keyword>
<dbReference type="EMBL" id="CM026430">
    <property type="protein sequence ID" value="KAG0560847.1"/>
    <property type="molecule type" value="Genomic_DNA"/>
</dbReference>
<evidence type="ECO:0000313" key="3">
    <source>
        <dbReference type="Proteomes" id="UP000822688"/>
    </source>
</evidence>
<dbReference type="AlphaFoldDB" id="A0A8T0GQJ4"/>
<keyword evidence="1" id="KW-1133">Transmembrane helix</keyword>
<accession>A0A8T0GQJ4</accession>
<feature type="transmembrane region" description="Helical" evidence="1">
    <location>
        <begin position="29"/>
        <end position="54"/>
    </location>
</feature>
<comment type="caution">
    <text evidence="2">The sequence shown here is derived from an EMBL/GenBank/DDBJ whole genome shotgun (WGS) entry which is preliminary data.</text>
</comment>
<name>A0A8T0GQJ4_CERPU</name>
<evidence type="ECO:0000256" key="1">
    <source>
        <dbReference type="SAM" id="Phobius"/>
    </source>
</evidence>
<keyword evidence="1" id="KW-0472">Membrane</keyword>
<sequence length="248" mass="28317">MLVPLVAFSATLFSALDSTGIFKYQDHPAFVWCAVALTGVVALITLCFSFMTFLTAPGSKLRHILHSATVMLAAHESDRVLAFYRRNGLTYGHYSNPITNRLEREVVSEFMSLVERKGLKDVPFEDQERPHEDVNPHRQLYSFQYENFTWVNALIDPVHKEAQFTVSQRGKKQCYLTCPFEQYRFGHLLGVLRWLQSNQKQGIWETVKFVGSKRIARCLSFESIFVAAMDGDGFDLVPLKVPQTMILA</sequence>
<protein>
    <submittedName>
        <fullName evidence="2">Uncharacterized protein</fullName>
    </submittedName>
</protein>
<gene>
    <name evidence="2" type="ORF">KC19_9G018500</name>
</gene>